<gene>
    <name evidence="12" type="ORF">DK182_01335</name>
</gene>
<dbReference type="NCBIfam" id="TIGR03592">
    <property type="entry name" value="yidC_oxa1_cterm"/>
    <property type="match status" value="1"/>
</dbReference>
<feature type="transmembrane region" description="Helical" evidence="10">
    <location>
        <begin position="134"/>
        <end position="155"/>
    </location>
</feature>
<evidence type="ECO:0000256" key="1">
    <source>
        <dbReference type="ARBA" id="ARBA00004651"/>
    </source>
</evidence>
<keyword evidence="13" id="KW-1185">Reference proteome</keyword>
<organism evidence="12 13">
    <name type="scientific">Streptococcus sobrinus</name>
    <dbReference type="NCBI Taxonomy" id="1310"/>
    <lineage>
        <taxon>Bacteria</taxon>
        <taxon>Bacillati</taxon>
        <taxon>Bacillota</taxon>
        <taxon>Bacilli</taxon>
        <taxon>Lactobacillales</taxon>
        <taxon>Streptococcaceae</taxon>
        <taxon>Streptococcus</taxon>
    </lineage>
</organism>
<name>A0ABM6W471_9STRE</name>
<evidence type="ECO:0000256" key="10">
    <source>
        <dbReference type="SAM" id="Phobius"/>
    </source>
</evidence>
<accession>A0ABM6W471</accession>
<keyword evidence="8" id="KW-0143">Chaperone</keyword>
<feature type="transmembrane region" description="Helical" evidence="10">
    <location>
        <begin position="175"/>
        <end position="194"/>
    </location>
</feature>
<dbReference type="InterPro" id="IPR047196">
    <property type="entry name" value="YidC_ALB_C"/>
</dbReference>
<evidence type="ECO:0000313" key="12">
    <source>
        <dbReference type="EMBL" id="AWN20069.1"/>
    </source>
</evidence>
<dbReference type="Proteomes" id="UP000245369">
    <property type="component" value="Chromosome"/>
</dbReference>
<dbReference type="PANTHER" id="PTHR12428">
    <property type="entry name" value="OXA1"/>
    <property type="match status" value="1"/>
</dbReference>
<comment type="similarity">
    <text evidence="9">Belongs to the OXA1/ALB3/YidC family.</text>
</comment>
<evidence type="ECO:0000256" key="5">
    <source>
        <dbReference type="ARBA" id="ARBA00022927"/>
    </source>
</evidence>
<keyword evidence="6 10" id="KW-1133">Transmembrane helix</keyword>
<evidence type="ECO:0000256" key="2">
    <source>
        <dbReference type="ARBA" id="ARBA00022448"/>
    </source>
</evidence>
<comment type="subcellular location">
    <subcellularLocation>
        <location evidence="1">Cell membrane</location>
        <topology evidence="1">Multi-pass membrane protein</topology>
    </subcellularLocation>
    <subcellularLocation>
        <location evidence="9">Membrane</location>
        <topology evidence="9">Multi-pass membrane protein</topology>
    </subcellularLocation>
</comment>
<feature type="transmembrane region" description="Helical" evidence="10">
    <location>
        <begin position="203"/>
        <end position="221"/>
    </location>
</feature>
<feature type="transmembrane region" description="Helical" evidence="10">
    <location>
        <begin position="61"/>
        <end position="87"/>
    </location>
</feature>
<evidence type="ECO:0000256" key="4">
    <source>
        <dbReference type="ARBA" id="ARBA00022692"/>
    </source>
</evidence>
<keyword evidence="4 9" id="KW-0812">Transmembrane</keyword>
<evidence type="ECO:0000256" key="9">
    <source>
        <dbReference type="RuleBase" id="RU003945"/>
    </source>
</evidence>
<dbReference type="InterPro" id="IPR001708">
    <property type="entry name" value="YidC/ALB3/OXA1/COX18"/>
</dbReference>
<keyword evidence="2" id="KW-0813">Transport</keyword>
<evidence type="ECO:0000259" key="11">
    <source>
        <dbReference type="Pfam" id="PF02096"/>
    </source>
</evidence>
<dbReference type="PANTHER" id="PTHR12428:SF65">
    <property type="entry name" value="CYTOCHROME C OXIDASE ASSEMBLY PROTEIN COX18, MITOCHONDRIAL"/>
    <property type="match status" value="1"/>
</dbReference>
<dbReference type="InterPro" id="IPR028055">
    <property type="entry name" value="YidC/Oxa/ALB_C"/>
</dbReference>
<evidence type="ECO:0000313" key="13">
    <source>
        <dbReference type="Proteomes" id="UP000245369"/>
    </source>
</evidence>
<dbReference type="EMBL" id="CP029490">
    <property type="protein sequence ID" value="AWN20069.1"/>
    <property type="molecule type" value="Genomic_DNA"/>
</dbReference>
<keyword evidence="7 10" id="KW-0472">Membrane</keyword>
<feature type="domain" description="Membrane insertase YidC/Oxa/ALB C-terminal" evidence="11">
    <location>
        <begin position="69"/>
        <end position="246"/>
    </location>
</feature>
<evidence type="ECO:0000256" key="7">
    <source>
        <dbReference type="ARBA" id="ARBA00023136"/>
    </source>
</evidence>
<dbReference type="PRINTS" id="PR00701">
    <property type="entry name" value="60KDINNERMP"/>
</dbReference>
<reference evidence="12 13" key="1">
    <citation type="submission" date="2018-05" db="EMBL/GenBank/DDBJ databases">
        <title>Complete genome sequences of Streptococcus sobrinus.</title>
        <authorList>
            <person name="Sales M."/>
            <person name="Jensen P.A."/>
        </authorList>
    </citation>
    <scope>NUCLEOTIDE SEQUENCE [LARGE SCALE GENOMIC DNA]</scope>
    <source>
        <strain evidence="12 13">SL1</strain>
    </source>
</reference>
<keyword evidence="3" id="KW-1003">Cell membrane</keyword>
<dbReference type="CDD" id="cd20070">
    <property type="entry name" value="5TM_YidC_Alb3"/>
    <property type="match status" value="1"/>
</dbReference>
<proteinExistence type="inferred from homology"/>
<keyword evidence="5" id="KW-0653">Protein transport</keyword>
<evidence type="ECO:0000256" key="3">
    <source>
        <dbReference type="ARBA" id="ARBA00022475"/>
    </source>
</evidence>
<sequence length="281" mass="31787">MVALLRGILFERIIFVKKKLRLSGLALAALVVLSACGRSSVSSSSTGWDQLVYAFGRAIQWLSFGGSVGIGIILITLIVRIALVPLYNRQMKSSREIQELQPELKRIQKEYADDRNTQYLKTQELYKANGVNQWAAFLPILIQLPVMMALYQALIRVPALSRGNFLIWNLGKNDGTFILPILAALFTFLSMWLSNKATKEKNAFMTATSIIMPLFILWIGTRFTSGIALYWAVGNAFQVAQVLVFHNPFKIIAERERKEALEKERAAKIRKAKKKAHKKRK</sequence>
<evidence type="ECO:0000256" key="6">
    <source>
        <dbReference type="ARBA" id="ARBA00022989"/>
    </source>
</evidence>
<evidence type="ECO:0000256" key="8">
    <source>
        <dbReference type="ARBA" id="ARBA00023186"/>
    </source>
</evidence>
<dbReference type="Pfam" id="PF02096">
    <property type="entry name" value="60KD_IMP"/>
    <property type="match status" value="1"/>
</dbReference>
<protein>
    <submittedName>
        <fullName evidence="12">Protein translocase component YidC</fullName>
    </submittedName>
</protein>
<feature type="transmembrane region" description="Helical" evidence="10">
    <location>
        <begin position="227"/>
        <end position="249"/>
    </location>
</feature>